<comment type="caution">
    <text evidence="3">The sequence shown here is derived from an EMBL/GenBank/DDBJ whole genome shotgun (WGS) entry which is preliminary data.</text>
</comment>
<sequence length="220" mass="23942">MYPVIFLGAVYNFVGFPMKLSDDDSFLTWTGIVIPLFAALASLSVAIVSVVIASQARNIAKSSEAARVNAESDRVNFEQQLRFDAALKDLYVGISQRIEALRAHDAGVRANMLNLGRGGPGVAVPAHPPVSSLLALIAAARLDAQENEPLDLLESVAAYANDVAQAGGPTPEPETRDEREHRAEREVDSWGRLLNYVDEWRHSGTDTRESILSEMEAARK</sequence>
<name>A0ABP9ST64_9MICC</name>
<keyword evidence="2" id="KW-1133">Transmembrane helix</keyword>
<accession>A0ABP9ST64</accession>
<proteinExistence type="predicted"/>
<evidence type="ECO:0000256" key="2">
    <source>
        <dbReference type="SAM" id="Phobius"/>
    </source>
</evidence>
<reference evidence="4" key="1">
    <citation type="journal article" date="2019" name="Int. J. Syst. Evol. Microbiol.">
        <title>The Global Catalogue of Microorganisms (GCM) 10K type strain sequencing project: providing services to taxonomists for standard genome sequencing and annotation.</title>
        <authorList>
            <consortium name="The Broad Institute Genomics Platform"/>
            <consortium name="The Broad Institute Genome Sequencing Center for Infectious Disease"/>
            <person name="Wu L."/>
            <person name="Ma J."/>
        </authorList>
    </citation>
    <scope>NUCLEOTIDE SEQUENCE [LARGE SCALE GENOMIC DNA]</scope>
    <source>
        <strain evidence="4">JCM 18514</strain>
    </source>
</reference>
<protein>
    <submittedName>
        <fullName evidence="3">Uncharacterized protein</fullName>
    </submittedName>
</protein>
<feature type="transmembrane region" description="Helical" evidence="2">
    <location>
        <begin position="26"/>
        <end position="53"/>
    </location>
</feature>
<dbReference type="Proteomes" id="UP001500200">
    <property type="component" value="Unassembled WGS sequence"/>
</dbReference>
<keyword evidence="2" id="KW-0472">Membrane</keyword>
<dbReference type="RefSeq" id="WP_345452609.1">
    <property type="nucleotide sequence ID" value="NZ_BAABKK010000032.1"/>
</dbReference>
<keyword evidence="2" id="KW-0812">Transmembrane</keyword>
<feature type="compositionally biased region" description="Basic and acidic residues" evidence="1">
    <location>
        <begin position="173"/>
        <end position="185"/>
    </location>
</feature>
<evidence type="ECO:0000256" key="1">
    <source>
        <dbReference type="SAM" id="MobiDB-lite"/>
    </source>
</evidence>
<feature type="region of interest" description="Disordered" evidence="1">
    <location>
        <begin position="164"/>
        <end position="185"/>
    </location>
</feature>
<gene>
    <name evidence="3" type="ORF">GCM10023346_43410</name>
</gene>
<organism evidence="3 4">
    <name type="scientific">Arthrobacter gyeryongensis</name>
    <dbReference type="NCBI Taxonomy" id="1650592"/>
    <lineage>
        <taxon>Bacteria</taxon>
        <taxon>Bacillati</taxon>
        <taxon>Actinomycetota</taxon>
        <taxon>Actinomycetes</taxon>
        <taxon>Micrococcales</taxon>
        <taxon>Micrococcaceae</taxon>
        <taxon>Arthrobacter</taxon>
    </lineage>
</organism>
<evidence type="ECO:0000313" key="3">
    <source>
        <dbReference type="EMBL" id="GAA5200705.1"/>
    </source>
</evidence>
<evidence type="ECO:0000313" key="4">
    <source>
        <dbReference type="Proteomes" id="UP001500200"/>
    </source>
</evidence>
<dbReference type="EMBL" id="BAABKK010000032">
    <property type="protein sequence ID" value="GAA5200705.1"/>
    <property type="molecule type" value="Genomic_DNA"/>
</dbReference>
<keyword evidence="4" id="KW-1185">Reference proteome</keyword>